<feature type="region of interest" description="Disordered" evidence="1">
    <location>
        <begin position="90"/>
        <end position="150"/>
    </location>
</feature>
<evidence type="ECO:0000256" key="1">
    <source>
        <dbReference type="SAM" id="MobiDB-lite"/>
    </source>
</evidence>
<accession>A0ABR0LIM1</accession>
<reference evidence="2 3" key="1">
    <citation type="submission" date="2023-08" db="EMBL/GenBank/DDBJ databases">
        <title>Black Yeasts Isolated from many extreme environments.</title>
        <authorList>
            <person name="Coleine C."/>
            <person name="Stajich J.E."/>
            <person name="Selbmann L."/>
        </authorList>
    </citation>
    <scope>NUCLEOTIDE SEQUENCE [LARGE SCALE GENOMIC DNA]</scope>
    <source>
        <strain evidence="2 3">CCFEE 536</strain>
    </source>
</reference>
<feature type="non-terminal residue" evidence="2">
    <location>
        <position position="1"/>
    </location>
</feature>
<name>A0ABR0LIM1_9PEZI</name>
<sequence>ACMDCQQRSAHDSTSIKRLYHVVRTFPRPHKDLSSLPQRLEIPRYASPPRAAERKHRVRHDLRHYSQAAIPQTPHGIRLCAPRIPRWHPASAPSTVLPPSPRPPRHHGPRHRPAGSHTRRLFLTEPQPHRPRNHLAALPLRPTSQPYAPATLHPRARRLPLHPARCHDAATRALLPHPALP</sequence>
<gene>
    <name evidence="2" type="ORF">LTR16_010944</name>
</gene>
<protein>
    <submittedName>
        <fullName evidence="2">Uncharacterized protein</fullName>
    </submittedName>
</protein>
<feature type="compositionally biased region" description="Basic residues" evidence="1">
    <location>
        <begin position="103"/>
        <end position="120"/>
    </location>
</feature>
<keyword evidence="3" id="KW-1185">Reference proteome</keyword>
<feature type="non-terminal residue" evidence="2">
    <location>
        <position position="181"/>
    </location>
</feature>
<comment type="caution">
    <text evidence="2">The sequence shown here is derived from an EMBL/GenBank/DDBJ whole genome shotgun (WGS) entry which is preliminary data.</text>
</comment>
<evidence type="ECO:0000313" key="2">
    <source>
        <dbReference type="EMBL" id="KAK5177601.1"/>
    </source>
</evidence>
<organism evidence="2 3">
    <name type="scientific">Cryomyces antarcticus</name>
    <dbReference type="NCBI Taxonomy" id="329879"/>
    <lineage>
        <taxon>Eukaryota</taxon>
        <taxon>Fungi</taxon>
        <taxon>Dikarya</taxon>
        <taxon>Ascomycota</taxon>
        <taxon>Pezizomycotina</taxon>
        <taxon>Dothideomycetes</taxon>
        <taxon>Dothideomycetes incertae sedis</taxon>
        <taxon>Cryomyces</taxon>
    </lineage>
</organism>
<dbReference type="EMBL" id="JAVRRA010019675">
    <property type="protein sequence ID" value="KAK5177601.1"/>
    <property type="molecule type" value="Genomic_DNA"/>
</dbReference>
<dbReference type="Proteomes" id="UP001357485">
    <property type="component" value="Unassembled WGS sequence"/>
</dbReference>
<evidence type="ECO:0000313" key="3">
    <source>
        <dbReference type="Proteomes" id="UP001357485"/>
    </source>
</evidence>
<proteinExistence type="predicted"/>